<feature type="compositionally biased region" description="Low complexity" evidence="1">
    <location>
        <begin position="198"/>
        <end position="210"/>
    </location>
</feature>
<keyword evidence="3" id="KW-1185">Reference proteome</keyword>
<sequence>MAASDSEDEDANDLPQRATEFDECTAALFKDSNLDSDNEGMPNLQSVSDSDSDDNERDTTSLDFSDGESVAEVDSDFNNVMIFDNVKEDTYEWEDYVSDNDAAYKTSYTVEELTTPATEAHIDLYNSGTTRHMSGAKDRFLNLILIEPKLITAADNRLFSATAKGDMIIHVPNGSSLPSPSKGCTICPIDECYPGIDPNPTATNHPATPHSPKMEAPTKATIEDVNEEEDKDEDMAEPTNHVPVDDFQPHRSSRICTESDYVCHLQQGVGLTSARPSALLLPTGVQEGNEKKGGGMANEEDETGGIEKGSEGNRGNRGNRKGIEGIEEGMKELEREYRGIQGNEGE</sequence>
<dbReference type="InParanoid" id="A0A409XT65"/>
<dbReference type="AlphaFoldDB" id="A0A409XT65"/>
<organism evidence="2 3">
    <name type="scientific">Psilocybe cyanescens</name>
    <dbReference type="NCBI Taxonomy" id="93625"/>
    <lineage>
        <taxon>Eukaryota</taxon>
        <taxon>Fungi</taxon>
        <taxon>Dikarya</taxon>
        <taxon>Basidiomycota</taxon>
        <taxon>Agaricomycotina</taxon>
        <taxon>Agaricomycetes</taxon>
        <taxon>Agaricomycetidae</taxon>
        <taxon>Agaricales</taxon>
        <taxon>Agaricineae</taxon>
        <taxon>Strophariaceae</taxon>
        <taxon>Psilocybe</taxon>
    </lineage>
</organism>
<feature type="compositionally biased region" description="Acidic residues" evidence="1">
    <location>
        <begin position="224"/>
        <end position="236"/>
    </location>
</feature>
<dbReference type="OrthoDB" id="3251181at2759"/>
<proteinExistence type="predicted"/>
<protein>
    <submittedName>
        <fullName evidence="2">Uncharacterized protein</fullName>
    </submittedName>
</protein>
<accession>A0A409XT65</accession>
<comment type="caution">
    <text evidence="2">The sequence shown here is derived from an EMBL/GenBank/DDBJ whole genome shotgun (WGS) entry which is preliminary data.</text>
</comment>
<feature type="region of interest" description="Disordered" evidence="1">
    <location>
        <begin position="1"/>
        <end position="68"/>
    </location>
</feature>
<feature type="region of interest" description="Disordered" evidence="1">
    <location>
        <begin position="285"/>
        <end position="346"/>
    </location>
</feature>
<dbReference type="EMBL" id="NHYD01000560">
    <property type="protein sequence ID" value="PPQ93918.1"/>
    <property type="molecule type" value="Genomic_DNA"/>
</dbReference>
<evidence type="ECO:0000313" key="3">
    <source>
        <dbReference type="Proteomes" id="UP000283269"/>
    </source>
</evidence>
<dbReference type="STRING" id="93625.A0A409XT65"/>
<reference evidence="2 3" key="1">
    <citation type="journal article" date="2018" name="Evol. Lett.">
        <title>Horizontal gene cluster transfer increased hallucinogenic mushroom diversity.</title>
        <authorList>
            <person name="Reynolds H.T."/>
            <person name="Vijayakumar V."/>
            <person name="Gluck-Thaler E."/>
            <person name="Korotkin H.B."/>
            <person name="Matheny P.B."/>
            <person name="Slot J.C."/>
        </authorList>
    </citation>
    <scope>NUCLEOTIDE SEQUENCE [LARGE SCALE GENOMIC DNA]</scope>
    <source>
        <strain evidence="2 3">2631</strain>
    </source>
</reference>
<feature type="compositionally biased region" description="Basic and acidic residues" evidence="1">
    <location>
        <begin position="321"/>
        <end position="338"/>
    </location>
</feature>
<name>A0A409XT65_PSICY</name>
<feature type="compositionally biased region" description="Acidic residues" evidence="1">
    <location>
        <begin position="1"/>
        <end position="12"/>
    </location>
</feature>
<dbReference type="Proteomes" id="UP000283269">
    <property type="component" value="Unassembled WGS sequence"/>
</dbReference>
<evidence type="ECO:0000313" key="2">
    <source>
        <dbReference type="EMBL" id="PPQ93918.1"/>
    </source>
</evidence>
<evidence type="ECO:0000256" key="1">
    <source>
        <dbReference type="SAM" id="MobiDB-lite"/>
    </source>
</evidence>
<feature type="region of interest" description="Disordered" evidence="1">
    <location>
        <begin position="198"/>
        <end position="249"/>
    </location>
</feature>
<gene>
    <name evidence="2" type="ORF">CVT25_008032</name>
</gene>